<gene>
    <name evidence="3" type="ORF">Prubr_11090</name>
</gene>
<keyword evidence="4" id="KW-1185">Reference proteome</keyword>
<dbReference type="AlphaFoldDB" id="A0A810MXL0"/>
<evidence type="ECO:0000259" key="2">
    <source>
        <dbReference type="Pfam" id="PF10022"/>
    </source>
</evidence>
<evidence type="ECO:0000313" key="4">
    <source>
        <dbReference type="Proteomes" id="UP000680866"/>
    </source>
</evidence>
<evidence type="ECO:0000256" key="1">
    <source>
        <dbReference type="SAM" id="MobiDB-lite"/>
    </source>
</evidence>
<dbReference type="InterPro" id="IPR049349">
    <property type="entry name" value="DUF2264_N"/>
</dbReference>
<protein>
    <recommendedName>
        <fullName evidence="2">DUF2264 domain-containing protein</fullName>
    </recommendedName>
</protein>
<dbReference type="Proteomes" id="UP000680866">
    <property type="component" value="Chromosome"/>
</dbReference>
<feature type="domain" description="DUF2264" evidence="2">
    <location>
        <begin position="19"/>
        <end position="365"/>
    </location>
</feature>
<dbReference type="PANTHER" id="PTHR35339">
    <property type="entry name" value="LINALOOL DEHYDRATASE_ISOMERASE DOMAIN-CONTAINING PROTEIN"/>
    <property type="match status" value="1"/>
</dbReference>
<sequence>MIGLPAPDRAGAPYTGYGRAHWERLADHLLLAVRPYASPAHSLIDLPGPPSASGRWSDGLEGYARTFLLAAFRVAGAGGADPHGLLRWYAEGLAAGVDPDSSQRWPRLTERRQARVEAASVVIALHETRRWLWDRLDDRTRNQLVEWLTPFIGTADYDNNWVWFQNVAEAFLRTVGGPWSSEDIERNLAWHEEWYVGDGWYSDGGLQDGRRQNFDYYTGWALHFYPLWYQRILGEQPAWTYRQRLGRYLGDARHLVGAGGAPLFQGRSLTYRFAMLAPFWTGALFDATPLPAGETRRLTGEVLRHFVDGGAVDADGLLPIGWHGAFPRIRQLYSGPGSPYWAGKGFAGLLLPAGHPVWTAPEQPLPVERADDVHSLRRPGWVVSTTAADGIVRVANHGSDHLWERRLQADDPFYLRHGYASHAAPELSAAALREPVDSHVALLDGGGRPSHRGRIERTGQGGTWAASQSRALWLDLSDPGPPSATWYGLRTGPWLRTASVLRGAVEVRLARVEPATVGPRPWPGPANPGGGGDPEEHWPADPGPWRLHVGGYALAGHRVDTGIGDGWARADRPDGLCSLVTGLRGFDQAGITPGERSNPLGVWSAVPWVRTTGAVRPGAVYAAAVVLTGRGVTDPADAFPGAAEPAVEVDGATVVVRWADGATERVPL</sequence>
<evidence type="ECO:0000313" key="3">
    <source>
        <dbReference type="EMBL" id="BCJ64088.1"/>
    </source>
</evidence>
<dbReference type="RefSeq" id="WP_246568350.1">
    <property type="nucleotide sequence ID" value="NZ_AP023359.1"/>
</dbReference>
<organism evidence="3 4">
    <name type="scientific">Polymorphospora rubra</name>
    <dbReference type="NCBI Taxonomy" id="338584"/>
    <lineage>
        <taxon>Bacteria</taxon>
        <taxon>Bacillati</taxon>
        <taxon>Actinomycetota</taxon>
        <taxon>Actinomycetes</taxon>
        <taxon>Micromonosporales</taxon>
        <taxon>Micromonosporaceae</taxon>
        <taxon>Polymorphospora</taxon>
    </lineage>
</organism>
<accession>A0A810MXL0</accession>
<feature type="region of interest" description="Disordered" evidence="1">
    <location>
        <begin position="516"/>
        <end position="542"/>
    </location>
</feature>
<dbReference type="EMBL" id="AP023359">
    <property type="protein sequence ID" value="BCJ64088.1"/>
    <property type="molecule type" value="Genomic_DNA"/>
</dbReference>
<dbReference type="KEGG" id="pry:Prubr_11090"/>
<proteinExistence type="predicted"/>
<reference evidence="3" key="1">
    <citation type="submission" date="2020-08" db="EMBL/GenBank/DDBJ databases">
        <title>Whole genome shotgun sequence of Polymorphospora rubra NBRC 101157.</title>
        <authorList>
            <person name="Komaki H."/>
            <person name="Tamura T."/>
        </authorList>
    </citation>
    <scope>NUCLEOTIDE SEQUENCE</scope>
    <source>
        <strain evidence="3">NBRC 101157</strain>
    </source>
</reference>
<dbReference type="InterPro" id="IPR016624">
    <property type="entry name" value="UCP014753"/>
</dbReference>
<dbReference type="Pfam" id="PF10022">
    <property type="entry name" value="DUF2264"/>
    <property type="match status" value="1"/>
</dbReference>
<dbReference type="PANTHER" id="PTHR35339:SF4">
    <property type="entry name" value="LINALOOL DEHYDRATASE_ISOMERASE DOMAIN-CONTAINING PROTEIN"/>
    <property type="match status" value="1"/>
</dbReference>
<name>A0A810MXL0_9ACTN</name>